<dbReference type="SUPFAM" id="SSF57535">
    <property type="entry name" value="Complement control module/SCR domain"/>
    <property type="match status" value="2"/>
</dbReference>
<dbReference type="GO" id="GO:0006958">
    <property type="term" value="P:complement activation, classical pathway"/>
    <property type="evidence" value="ECO:0007669"/>
    <property type="project" value="UniProtKB-KW"/>
</dbReference>
<keyword evidence="8" id="KW-0325">Glycoprotein</keyword>
<evidence type="ECO:0000256" key="2">
    <source>
        <dbReference type="ARBA" id="ARBA00022659"/>
    </source>
</evidence>
<evidence type="ECO:0000256" key="5">
    <source>
        <dbReference type="ARBA" id="ARBA00022859"/>
    </source>
</evidence>
<dbReference type="FunFam" id="2.10.70.10:FF:000070">
    <property type="entry name" value="Complement C3d receptor 2"/>
    <property type="match status" value="1"/>
</dbReference>
<dbReference type="AlphaFoldDB" id="A0A8D0H9X2"/>
<keyword evidence="2 9" id="KW-0768">Sushi</keyword>
<protein>
    <recommendedName>
        <fullName evidence="10">Sushi domain-containing protein</fullName>
    </recommendedName>
</protein>
<dbReference type="Gene3D" id="2.10.70.10">
    <property type="entry name" value="Complement Module, domain 1"/>
    <property type="match status" value="2"/>
</dbReference>
<dbReference type="PROSITE" id="PS50923">
    <property type="entry name" value="SUSHI"/>
    <property type="match status" value="2"/>
</dbReference>
<dbReference type="InterPro" id="IPR000436">
    <property type="entry name" value="Sushi_SCR_CCP_dom"/>
</dbReference>
<dbReference type="InterPro" id="IPR035976">
    <property type="entry name" value="Sushi/SCR/CCP_sf"/>
</dbReference>
<feature type="disulfide bond" evidence="9">
    <location>
        <begin position="91"/>
        <end position="118"/>
    </location>
</feature>
<keyword evidence="3" id="KW-0732">Signal</keyword>
<evidence type="ECO:0000313" key="12">
    <source>
        <dbReference type="Proteomes" id="UP000694392"/>
    </source>
</evidence>
<evidence type="ECO:0000256" key="7">
    <source>
        <dbReference type="ARBA" id="ARBA00023157"/>
    </source>
</evidence>
<comment type="caution">
    <text evidence="9">Lacks conserved residue(s) required for the propagation of feature annotation.</text>
</comment>
<evidence type="ECO:0000256" key="1">
    <source>
        <dbReference type="ARBA" id="ARBA00022588"/>
    </source>
</evidence>
<name>A0A8D0H9X2_SPHPU</name>
<reference evidence="11" key="2">
    <citation type="submission" date="2025-09" db="UniProtKB">
        <authorList>
            <consortium name="Ensembl"/>
        </authorList>
    </citation>
    <scope>IDENTIFICATION</scope>
</reference>
<dbReference type="Pfam" id="PF00084">
    <property type="entry name" value="Sushi"/>
    <property type="match status" value="2"/>
</dbReference>
<organism evidence="11 12">
    <name type="scientific">Sphenodon punctatus</name>
    <name type="common">Tuatara</name>
    <name type="synonym">Hatteria punctata</name>
    <dbReference type="NCBI Taxonomy" id="8508"/>
    <lineage>
        <taxon>Eukaryota</taxon>
        <taxon>Metazoa</taxon>
        <taxon>Chordata</taxon>
        <taxon>Craniata</taxon>
        <taxon>Vertebrata</taxon>
        <taxon>Euteleostomi</taxon>
        <taxon>Lepidosauria</taxon>
        <taxon>Sphenodontia</taxon>
        <taxon>Sphenodontidae</taxon>
        <taxon>Sphenodon</taxon>
    </lineage>
</organism>
<keyword evidence="6" id="KW-0180">Complement pathway</keyword>
<keyword evidence="5" id="KW-0391">Immunity</keyword>
<dbReference type="GO" id="GO:0045087">
    <property type="term" value="P:innate immune response"/>
    <property type="evidence" value="ECO:0007669"/>
    <property type="project" value="UniProtKB-KW"/>
</dbReference>
<reference evidence="11" key="1">
    <citation type="submission" date="2025-08" db="UniProtKB">
        <authorList>
            <consortium name="Ensembl"/>
        </authorList>
    </citation>
    <scope>IDENTIFICATION</scope>
</reference>
<accession>A0A8D0H9X2</accession>
<evidence type="ECO:0000259" key="10">
    <source>
        <dbReference type="PROSITE" id="PS50923"/>
    </source>
</evidence>
<keyword evidence="1" id="KW-0399">Innate immunity</keyword>
<dbReference type="PANTHER" id="PTHR45656:SF4">
    <property type="entry name" value="PROTEIN CBR-CLEC-78"/>
    <property type="match status" value="1"/>
</dbReference>
<feature type="domain" description="Sushi" evidence="10">
    <location>
        <begin position="62"/>
        <end position="120"/>
    </location>
</feature>
<evidence type="ECO:0000256" key="4">
    <source>
        <dbReference type="ARBA" id="ARBA00022737"/>
    </source>
</evidence>
<sequence length="122" mass="13127">MQCPVPPDISNGKHSSQDSSIFISGTSVRYSCEPGFTLIGEAMISCTESGSWSSSVPHCKVDGCITPEIQSGRITGFKEVSSPKESITIDCDRGYILKGSTEIKCQSDGTWYPLAPVCERGR</sequence>
<dbReference type="CDD" id="cd00033">
    <property type="entry name" value="CCP"/>
    <property type="match status" value="2"/>
</dbReference>
<feature type="disulfide bond" evidence="9">
    <location>
        <begin position="3"/>
        <end position="46"/>
    </location>
</feature>
<dbReference type="FunFam" id="2.10.70.10:FF:000014">
    <property type="entry name" value="Membrane cofactor protein"/>
    <property type="match status" value="1"/>
</dbReference>
<proteinExistence type="predicted"/>
<dbReference type="InterPro" id="IPR051277">
    <property type="entry name" value="SEZ6_CSMD_C4BPB_Regulators"/>
</dbReference>
<evidence type="ECO:0000313" key="11">
    <source>
        <dbReference type="Ensembl" id="ENSSPUP00000020941.1"/>
    </source>
</evidence>
<dbReference type="Ensembl" id="ENSSPUT00000022316.1">
    <property type="protein sequence ID" value="ENSSPUP00000020941.1"/>
    <property type="gene ID" value="ENSSPUG00000016093.1"/>
</dbReference>
<evidence type="ECO:0000256" key="3">
    <source>
        <dbReference type="ARBA" id="ARBA00022729"/>
    </source>
</evidence>
<feature type="disulfide bond" evidence="9">
    <location>
        <begin position="32"/>
        <end position="59"/>
    </location>
</feature>
<evidence type="ECO:0000256" key="6">
    <source>
        <dbReference type="ARBA" id="ARBA00022875"/>
    </source>
</evidence>
<evidence type="ECO:0000256" key="9">
    <source>
        <dbReference type="PROSITE-ProRule" id="PRU00302"/>
    </source>
</evidence>
<dbReference type="SMART" id="SM00032">
    <property type="entry name" value="CCP"/>
    <property type="match status" value="2"/>
</dbReference>
<dbReference type="PANTHER" id="PTHR45656">
    <property type="entry name" value="PROTEIN CBR-CLEC-78"/>
    <property type="match status" value="1"/>
</dbReference>
<feature type="domain" description="Sushi" evidence="10">
    <location>
        <begin position="1"/>
        <end position="61"/>
    </location>
</feature>
<dbReference type="OMA" id="AMISCTE"/>
<dbReference type="GeneTree" id="ENSGT00940000154640"/>
<dbReference type="Proteomes" id="UP000694392">
    <property type="component" value="Unplaced"/>
</dbReference>
<keyword evidence="12" id="KW-1185">Reference proteome</keyword>
<evidence type="ECO:0000256" key="8">
    <source>
        <dbReference type="ARBA" id="ARBA00023180"/>
    </source>
</evidence>
<keyword evidence="4" id="KW-0677">Repeat</keyword>
<keyword evidence="7 9" id="KW-1015">Disulfide bond</keyword>